<sequence>MNKLAATLLGASLALPLAGAPALAAPQHGHAPTAKSQTRHGAPAPAKYVKKAKASPKSYKSFRKGDRFDQAHARNYQIVDYKRFRKLPAPKRGYRYVRAGNDVLLIGTSSYKVFQVYGGLFR</sequence>
<organism evidence="3 4">
    <name type="scientific">Novosphingobium decolorationis</name>
    <dbReference type="NCBI Taxonomy" id="2698673"/>
    <lineage>
        <taxon>Bacteria</taxon>
        <taxon>Pseudomonadati</taxon>
        <taxon>Pseudomonadota</taxon>
        <taxon>Alphaproteobacteria</taxon>
        <taxon>Sphingomonadales</taxon>
        <taxon>Sphingomonadaceae</taxon>
        <taxon>Novosphingobium</taxon>
    </lineage>
</organism>
<reference evidence="3 4" key="1">
    <citation type="journal article" date="2021" name="Int. J. Syst. Evol. Microbiol.">
        <title>Novosphingobium decolorationis sp. nov., an aniline blue-decolourizing bacterium isolated from East Pacific sediment.</title>
        <authorList>
            <person name="Chen X."/>
            <person name="Dong B."/>
            <person name="Chen T."/>
            <person name="Ren N."/>
            <person name="Wang J."/>
            <person name="Xu Y."/>
            <person name="Yang J."/>
            <person name="Zhu S."/>
            <person name="Chen J."/>
        </authorList>
    </citation>
    <scope>NUCLEOTIDE SEQUENCE [LARGE SCALE GENOMIC DNA]</scope>
    <source>
        <strain evidence="3 4">502str22</strain>
    </source>
</reference>
<feature type="chain" id="PRO_5047270722" evidence="2">
    <location>
        <begin position="25"/>
        <end position="122"/>
    </location>
</feature>
<dbReference type="RefSeq" id="WP_213499398.1">
    <property type="nucleotide sequence ID" value="NZ_CP054856.1"/>
</dbReference>
<keyword evidence="2" id="KW-0732">Signal</keyword>
<gene>
    <name evidence="3" type="ORF">HT578_10630</name>
</gene>
<feature type="region of interest" description="Disordered" evidence="1">
    <location>
        <begin position="24"/>
        <end position="50"/>
    </location>
</feature>
<evidence type="ECO:0000256" key="2">
    <source>
        <dbReference type="SAM" id="SignalP"/>
    </source>
</evidence>
<dbReference type="Proteomes" id="UP000677126">
    <property type="component" value="Chromosome"/>
</dbReference>
<dbReference type="InterPro" id="IPR024572">
    <property type="entry name" value="RcnB"/>
</dbReference>
<name>A0ABX8E542_9SPHN</name>
<dbReference type="EMBL" id="CP054856">
    <property type="protein sequence ID" value="QVM84082.1"/>
    <property type="molecule type" value="Genomic_DNA"/>
</dbReference>
<feature type="signal peptide" evidence="2">
    <location>
        <begin position="1"/>
        <end position="24"/>
    </location>
</feature>
<accession>A0ABX8E542</accession>
<proteinExistence type="predicted"/>
<protein>
    <submittedName>
        <fullName evidence="3">RcnB family protein</fullName>
    </submittedName>
</protein>
<evidence type="ECO:0000313" key="4">
    <source>
        <dbReference type="Proteomes" id="UP000677126"/>
    </source>
</evidence>
<keyword evidence="4" id="KW-1185">Reference proteome</keyword>
<dbReference type="Pfam" id="PF11776">
    <property type="entry name" value="RcnB"/>
    <property type="match status" value="1"/>
</dbReference>
<evidence type="ECO:0000256" key="1">
    <source>
        <dbReference type="SAM" id="MobiDB-lite"/>
    </source>
</evidence>
<evidence type="ECO:0000313" key="3">
    <source>
        <dbReference type="EMBL" id="QVM84082.1"/>
    </source>
</evidence>
<dbReference type="Gene3D" id="3.10.450.160">
    <property type="entry name" value="inner membrane protein cigr"/>
    <property type="match status" value="1"/>
</dbReference>